<protein>
    <submittedName>
        <fullName evidence="1">Uncharacterized protein</fullName>
    </submittedName>
</protein>
<comment type="caution">
    <text evidence="1">The sequence shown here is derived from an EMBL/GenBank/DDBJ whole genome shotgun (WGS) entry which is preliminary data.</text>
</comment>
<name>A0A8S0T7F6_OLEEU</name>
<dbReference type="Gramene" id="OE9A031362T1">
    <property type="protein sequence ID" value="OE9A031362C1"/>
    <property type="gene ID" value="OE9A031362"/>
</dbReference>
<dbReference type="EMBL" id="CACTIH010005672">
    <property type="protein sequence ID" value="CAA3000159.1"/>
    <property type="molecule type" value="Genomic_DNA"/>
</dbReference>
<accession>A0A8S0T7F6</accession>
<dbReference type="AlphaFoldDB" id="A0A8S0T7F6"/>
<sequence>MITSLPRPGRIPDMAPTNCLEMPENMAAFLPWPGHVPDMAYALLARNYLKMPQNQATSLPRPGHGLYTVSQKLPRNDASQTWSAHRAPKTAQNAWKRAYVSNMVVAPSDLRVPKNRLAFLPGPGRVPDMACKSCPNNYVEMPRNQATSLSHRGCISDMADTPHLETTQKCLKIRLRPYRGLHASQTQPAHRVLEMPKRRVSDKTCTPCPRSCLKMPRNQAASLSHPEQSRHTVSQKLLRNAWKSSYVPAVARTHPGHDLHTVPRNCPKMPKNLVASQSWPGASHTWPVHHVPKIT</sequence>
<keyword evidence="2" id="KW-1185">Reference proteome</keyword>
<reference evidence="1 2" key="1">
    <citation type="submission" date="2019-12" db="EMBL/GenBank/DDBJ databases">
        <authorList>
            <person name="Alioto T."/>
            <person name="Alioto T."/>
            <person name="Gomez Garrido J."/>
        </authorList>
    </citation>
    <scope>NUCLEOTIDE SEQUENCE [LARGE SCALE GENOMIC DNA]</scope>
</reference>
<gene>
    <name evidence="1" type="ORF">OLEA9_A031362</name>
</gene>
<dbReference type="Proteomes" id="UP000594638">
    <property type="component" value="Unassembled WGS sequence"/>
</dbReference>
<evidence type="ECO:0000313" key="1">
    <source>
        <dbReference type="EMBL" id="CAA3000159.1"/>
    </source>
</evidence>
<organism evidence="1 2">
    <name type="scientific">Olea europaea subsp. europaea</name>
    <dbReference type="NCBI Taxonomy" id="158383"/>
    <lineage>
        <taxon>Eukaryota</taxon>
        <taxon>Viridiplantae</taxon>
        <taxon>Streptophyta</taxon>
        <taxon>Embryophyta</taxon>
        <taxon>Tracheophyta</taxon>
        <taxon>Spermatophyta</taxon>
        <taxon>Magnoliopsida</taxon>
        <taxon>eudicotyledons</taxon>
        <taxon>Gunneridae</taxon>
        <taxon>Pentapetalae</taxon>
        <taxon>asterids</taxon>
        <taxon>lamiids</taxon>
        <taxon>Lamiales</taxon>
        <taxon>Oleaceae</taxon>
        <taxon>Oleeae</taxon>
        <taxon>Olea</taxon>
    </lineage>
</organism>
<evidence type="ECO:0000313" key="2">
    <source>
        <dbReference type="Proteomes" id="UP000594638"/>
    </source>
</evidence>
<proteinExistence type="predicted"/>